<keyword evidence="7 8" id="KW-0472">Membrane</keyword>
<dbReference type="NCBIfam" id="TIGR01007">
    <property type="entry name" value="eps_fam"/>
    <property type="match status" value="1"/>
</dbReference>
<evidence type="ECO:0000256" key="2">
    <source>
        <dbReference type="ARBA" id="ARBA00022475"/>
    </source>
</evidence>
<feature type="domain" description="CobQ/CobB/MinD/ParA nucleotide binding" evidence="9">
    <location>
        <begin position="576"/>
        <end position="746"/>
    </location>
</feature>
<dbReference type="EC" id="2.7.10.2" evidence="12"/>
<name>A0A6B3LVI6_9BACT</name>
<feature type="domain" description="Tyrosine-protein kinase G-rich" evidence="11">
    <location>
        <begin position="431"/>
        <end position="510"/>
    </location>
</feature>
<comment type="subcellular location">
    <subcellularLocation>
        <location evidence="1">Cell membrane</location>
        <topology evidence="1">Multi-pass membrane protein</topology>
    </subcellularLocation>
</comment>
<dbReference type="Pfam" id="PF02706">
    <property type="entry name" value="Wzz"/>
    <property type="match status" value="1"/>
</dbReference>
<evidence type="ECO:0000313" key="13">
    <source>
        <dbReference type="Proteomes" id="UP000474777"/>
    </source>
</evidence>
<evidence type="ECO:0000259" key="11">
    <source>
        <dbReference type="Pfam" id="PF13807"/>
    </source>
</evidence>
<dbReference type="InterPro" id="IPR002586">
    <property type="entry name" value="CobQ/CobB/MinD/ParA_Nub-bd_dom"/>
</dbReference>
<dbReference type="CDD" id="cd05387">
    <property type="entry name" value="BY-kinase"/>
    <property type="match status" value="1"/>
</dbReference>
<evidence type="ECO:0000259" key="10">
    <source>
        <dbReference type="Pfam" id="PF02706"/>
    </source>
</evidence>
<dbReference type="PANTHER" id="PTHR32309">
    <property type="entry name" value="TYROSINE-PROTEIN KINASE"/>
    <property type="match status" value="1"/>
</dbReference>
<comment type="caution">
    <text evidence="12">The sequence shown here is derived from an EMBL/GenBank/DDBJ whole genome shotgun (WGS) entry which is preliminary data.</text>
</comment>
<keyword evidence="12" id="KW-0418">Kinase</keyword>
<evidence type="ECO:0000256" key="1">
    <source>
        <dbReference type="ARBA" id="ARBA00004651"/>
    </source>
</evidence>
<reference evidence="12 13" key="1">
    <citation type="submission" date="2020-02" db="EMBL/GenBank/DDBJ databases">
        <authorList>
            <person name="Kim M.K."/>
        </authorList>
    </citation>
    <scope>NUCLEOTIDE SEQUENCE [LARGE SCALE GENOMIC DNA]</scope>
    <source>
        <strain evidence="12 13">BT327</strain>
    </source>
</reference>
<proteinExistence type="predicted"/>
<dbReference type="InterPro" id="IPR005702">
    <property type="entry name" value="Wzc-like_C"/>
</dbReference>
<keyword evidence="4" id="KW-0547">Nucleotide-binding</keyword>
<feature type="transmembrane region" description="Helical" evidence="8">
    <location>
        <begin position="489"/>
        <end position="508"/>
    </location>
</feature>
<organism evidence="12 13">
    <name type="scientific">Pontibacter burrus</name>
    <dbReference type="NCBI Taxonomy" id="2704466"/>
    <lineage>
        <taxon>Bacteria</taxon>
        <taxon>Pseudomonadati</taxon>
        <taxon>Bacteroidota</taxon>
        <taxon>Cytophagia</taxon>
        <taxon>Cytophagales</taxon>
        <taxon>Hymenobacteraceae</taxon>
        <taxon>Pontibacter</taxon>
    </lineage>
</organism>
<protein>
    <submittedName>
        <fullName evidence="12">Polysaccharide biosynthesis tyrosine autokinase</fullName>
        <ecNumber evidence="12">2.7.10.2</ecNumber>
    </submittedName>
</protein>
<evidence type="ECO:0000256" key="8">
    <source>
        <dbReference type="SAM" id="Phobius"/>
    </source>
</evidence>
<dbReference type="Pfam" id="PF13807">
    <property type="entry name" value="GNVR"/>
    <property type="match status" value="1"/>
</dbReference>
<evidence type="ECO:0000313" key="12">
    <source>
        <dbReference type="EMBL" id="NEM97600.1"/>
    </source>
</evidence>
<dbReference type="GO" id="GO:0004715">
    <property type="term" value="F:non-membrane spanning protein tyrosine kinase activity"/>
    <property type="evidence" value="ECO:0007669"/>
    <property type="project" value="UniProtKB-EC"/>
</dbReference>
<sequence length="781" mass="87916">MSEKEVYQFETEDINIKEVLQKYLRYWYLFVFGVLIAGIAAFVYLRYTTPQYRVSSTLLIKDDKKGPSLTENAVLNDLDLFQSGKNIDNEIEILKSKSLMNRVLKELALHTTYYVDGRVKSTEIYGNSMPINLIVSRLDSAAFNKVFTIRTVDNINFQLEDEGIVSQHKFGQEIKKPYASFTVVAGNGVIAVGKNITVKFHDIRKVAESYNRKLTVAPVNKNASVLSLSLVDPVPAKGVAILNKLVEVYNNEAVEDKNLIAGSTIQFIDERLKYLTSELSVVEQDVESYKRDNRVTDVSSEAKLYLEKASEYNRQLSEWAIQIDVLESIEKYLLKQDSQHELVPSTLTIQDATLLGLIGKFNELQLERKRLLRVSQPGNPLVQNINEQLANLRGNILENLRNIKNGLIITRNNLQASSAQFESRIKEVPSIEKDLIEIKRQQSIKEGLYLYLLQKREESALSLAATVANSRIIDPAIAGDRPVEPKKQLIYLLAFLMGLGIPFAGIYIKELLNDRVQNQQDVKRATSTPVLGEIAHNDTFEKLVVTENSRSTVAELFRLIRTNLQFATLGKDNKVIMVTSSMSGEGKTFFSINLGASLALTGKRVVLVNFDLRKPRLLQDMGLSNETGISNYIIDERLGVEDIIIPASDVHGLYAIGSGPIPPNPAELMMSPKVGHLLAELRESFDYILLDTSPAGQVADAFTLAPFIDACVYIVRYNYTFKSQVAIVDDIYQNRKLKHPMIVLNDADMKEAYGYGYGYGYNEFGKSSMRRLLKKNMRVEA</sequence>
<dbReference type="AlphaFoldDB" id="A0A6B3LVI6"/>
<keyword evidence="2" id="KW-1003">Cell membrane</keyword>
<dbReference type="Gene3D" id="3.40.50.300">
    <property type="entry name" value="P-loop containing nucleotide triphosphate hydrolases"/>
    <property type="match status" value="1"/>
</dbReference>
<keyword evidence="6 8" id="KW-1133">Transmembrane helix</keyword>
<keyword evidence="5" id="KW-0067">ATP-binding</keyword>
<dbReference type="RefSeq" id="WP_163914143.1">
    <property type="nucleotide sequence ID" value="NZ_JAAGWD010000003.1"/>
</dbReference>
<gene>
    <name evidence="12" type="ORF">GXP69_07830</name>
</gene>
<dbReference type="InterPro" id="IPR003856">
    <property type="entry name" value="LPS_length_determ_N"/>
</dbReference>
<dbReference type="SUPFAM" id="SSF52540">
    <property type="entry name" value="P-loop containing nucleoside triphosphate hydrolases"/>
    <property type="match status" value="1"/>
</dbReference>
<evidence type="ECO:0000259" key="9">
    <source>
        <dbReference type="Pfam" id="PF01656"/>
    </source>
</evidence>
<evidence type="ECO:0000256" key="3">
    <source>
        <dbReference type="ARBA" id="ARBA00022692"/>
    </source>
</evidence>
<dbReference type="PANTHER" id="PTHR32309:SF13">
    <property type="entry name" value="FERRIC ENTEROBACTIN TRANSPORT PROTEIN FEPE"/>
    <property type="match status" value="1"/>
</dbReference>
<keyword evidence="12" id="KW-0808">Transferase</keyword>
<evidence type="ECO:0000256" key="5">
    <source>
        <dbReference type="ARBA" id="ARBA00022840"/>
    </source>
</evidence>
<evidence type="ECO:0000256" key="7">
    <source>
        <dbReference type="ARBA" id="ARBA00023136"/>
    </source>
</evidence>
<dbReference type="Proteomes" id="UP000474777">
    <property type="component" value="Unassembled WGS sequence"/>
</dbReference>
<evidence type="ECO:0000256" key="4">
    <source>
        <dbReference type="ARBA" id="ARBA00022741"/>
    </source>
</evidence>
<accession>A0A6B3LVI6</accession>
<keyword evidence="13" id="KW-1185">Reference proteome</keyword>
<feature type="transmembrane region" description="Helical" evidence="8">
    <location>
        <begin position="26"/>
        <end position="45"/>
    </location>
</feature>
<feature type="domain" description="Polysaccharide chain length determinant N-terminal" evidence="10">
    <location>
        <begin position="12"/>
        <end position="107"/>
    </location>
</feature>
<dbReference type="InterPro" id="IPR050445">
    <property type="entry name" value="Bact_polysacc_biosynth/exp"/>
</dbReference>
<dbReference type="EMBL" id="JAAGWD010000003">
    <property type="protein sequence ID" value="NEM97600.1"/>
    <property type="molecule type" value="Genomic_DNA"/>
</dbReference>
<evidence type="ECO:0000256" key="6">
    <source>
        <dbReference type="ARBA" id="ARBA00022989"/>
    </source>
</evidence>
<keyword evidence="3 8" id="KW-0812">Transmembrane</keyword>
<dbReference type="InterPro" id="IPR027417">
    <property type="entry name" value="P-loop_NTPase"/>
</dbReference>
<dbReference type="Pfam" id="PF01656">
    <property type="entry name" value="CbiA"/>
    <property type="match status" value="1"/>
</dbReference>
<dbReference type="GO" id="GO:0005886">
    <property type="term" value="C:plasma membrane"/>
    <property type="evidence" value="ECO:0007669"/>
    <property type="project" value="UniProtKB-SubCell"/>
</dbReference>
<dbReference type="GO" id="GO:0005524">
    <property type="term" value="F:ATP binding"/>
    <property type="evidence" value="ECO:0007669"/>
    <property type="project" value="UniProtKB-KW"/>
</dbReference>
<dbReference type="InterPro" id="IPR032807">
    <property type="entry name" value="GNVR"/>
</dbReference>